<keyword evidence="5" id="KW-0235">DNA replication</keyword>
<sequence>MLKFTQQVAGREAIIRVLEDENDKPIFHNWLDGLETKRVALDTETTGLDIYSTDFGLRLIQIGQGLEAWVLPEHVVQDLDWLDGFELVIQNAAFDVAVLRKWFNHKFDWDKIWDTKILAHLIDSRSKNEGGFGHSLQELTAEFIDAKVAEEVKGSMGRMCRETKLKKSELFANIDLFNETYLIYAGMDVVLTYGLFNVLLPKVPESARGLIRREHSIAEVCHEMAHTGFLLDEQYAQQLYDTLTEDQEAWEAYALVNYGTESVNANAQVAADLVDDGVELTERTVTGNLKLDKTILEPLAEQGNMLAVAVLQAKKAKKWRETWVAKFLDGKDADGYCHAFINPLQARTGRMSITGIPAQTLPSSDWMIRRCFIAEPGNTIISCDYAAQELRVLAALSGDRNMTRAFAENADLHQMTADASGVERSVGKTVNFAYVYGSGPANIAKTCGISVPKAKEVIRGFETTYPGVKRLADRLTKEAKRNGYITTPSGRRLYVDKDRAYSALNYMIQSTSRDITSAALLRLHQEGFTPYLRLPIHDEIVASVPTEHAEWGAKRIAELMRQTFNGVIIDSDADVYGPSWGSGYVKEEDQQAYKETLCTLSQQQ</sequence>
<dbReference type="GO" id="GO:0003677">
    <property type="term" value="F:DNA binding"/>
    <property type="evidence" value="ECO:0007669"/>
    <property type="project" value="InterPro"/>
</dbReference>
<organism evidence="9">
    <name type="scientific">Siphoviridae sp. ctGkF2</name>
    <dbReference type="NCBI Taxonomy" id="2827823"/>
    <lineage>
        <taxon>Viruses</taxon>
        <taxon>Duplodnaviria</taxon>
        <taxon>Heunggongvirae</taxon>
        <taxon>Uroviricota</taxon>
        <taxon>Caudoviricetes</taxon>
    </lineage>
</organism>
<evidence type="ECO:0000256" key="6">
    <source>
        <dbReference type="ARBA" id="ARBA00049244"/>
    </source>
</evidence>
<dbReference type="EMBL" id="BK032847">
    <property type="protein sequence ID" value="DAF63971.1"/>
    <property type="molecule type" value="Genomic_DNA"/>
</dbReference>
<dbReference type="InterPro" id="IPR043502">
    <property type="entry name" value="DNA/RNA_pol_sf"/>
</dbReference>
<dbReference type="InterPro" id="IPR002562">
    <property type="entry name" value="3'-5'_exonuclease_dom"/>
</dbReference>
<dbReference type="PANTHER" id="PTHR10133">
    <property type="entry name" value="DNA POLYMERASE I"/>
    <property type="match status" value="1"/>
</dbReference>
<dbReference type="SMART" id="SM00474">
    <property type="entry name" value="35EXOc"/>
    <property type="match status" value="1"/>
</dbReference>
<dbReference type="Gene3D" id="3.30.420.10">
    <property type="entry name" value="Ribonuclease H-like superfamily/Ribonuclease H"/>
    <property type="match status" value="1"/>
</dbReference>
<dbReference type="Pfam" id="PF01612">
    <property type="entry name" value="DNA_pol_A_exo1"/>
    <property type="match status" value="1"/>
</dbReference>
<dbReference type="Gene3D" id="1.10.150.20">
    <property type="entry name" value="5' to 3' exonuclease, C-terminal subdomain"/>
    <property type="match status" value="1"/>
</dbReference>
<dbReference type="InterPro" id="IPR036397">
    <property type="entry name" value="RNaseH_sf"/>
</dbReference>
<dbReference type="InterPro" id="IPR019760">
    <property type="entry name" value="DNA-dir_DNA_pol_A_CS"/>
</dbReference>
<dbReference type="InterPro" id="IPR002298">
    <property type="entry name" value="DNA_polymerase_A"/>
</dbReference>
<accession>A0A8S5TLN7</accession>
<dbReference type="Gene3D" id="3.30.70.370">
    <property type="match status" value="1"/>
</dbReference>
<feature type="domain" description="DNA-directed DNA polymerase family A palm" evidence="8">
    <location>
        <begin position="365"/>
        <end position="548"/>
    </location>
</feature>
<dbReference type="GO" id="GO:0006261">
    <property type="term" value="P:DNA-templated DNA replication"/>
    <property type="evidence" value="ECO:0007669"/>
    <property type="project" value="InterPro"/>
</dbReference>
<dbReference type="GO" id="GO:0003887">
    <property type="term" value="F:DNA-directed DNA polymerase activity"/>
    <property type="evidence" value="ECO:0007669"/>
    <property type="project" value="UniProtKB-KW"/>
</dbReference>
<proteinExistence type="predicted"/>
<dbReference type="EC" id="2.7.7.7" evidence="1"/>
<protein>
    <recommendedName>
        <fullName evidence="1">DNA-directed DNA polymerase</fullName>
        <ecNumber evidence="1">2.7.7.7</ecNumber>
    </recommendedName>
</protein>
<evidence type="ECO:0000256" key="2">
    <source>
        <dbReference type="ARBA" id="ARBA00022679"/>
    </source>
</evidence>
<dbReference type="GO" id="GO:0039693">
    <property type="term" value="P:viral DNA genome replication"/>
    <property type="evidence" value="ECO:0007669"/>
    <property type="project" value="UniProtKB-KW"/>
</dbReference>
<keyword evidence="5" id="KW-1194">Viral DNA replication</keyword>
<keyword evidence="4" id="KW-0239">DNA-directed DNA polymerase</keyword>
<comment type="catalytic activity">
    <reaction evidence="6">
        <text>DNA(n) + a 2'-deoxyribonucleoside 5'-triphosphate = DNA(n+1) + diphosphate</text>
        <dbReference type="Rhea" id="RHEA:22508"/>
        <dbReference type="Rhea" id="RHEA-COMP:17339"/>
        <dbReference type="Rhea" id="RHEA-COMP:17340"/>
        <dbReference type="ChEBI" id="CHEBI:33019"/>
        <dbReference type="ChEBI" id="CHEBI:61560"/>
        <dbReference type="ChEBI" id="CHEBI:173112"/>
        <dbReference type="EC" id="2.7.7.7"/>
    </reaction>
</comment>
<feature type="domain" description="3'-5' exonuclease" evidence="7">
    <location>
        <begin position="15"/>
        <end position="204"/>
    </location>
</feature>
<dbReference type="SMART" id="SM00482">
    <property type="entry name" value="POLAc"/>
    <property type="match status" value="1"/>
</dbReference>
<dbReference type="PROSITE" id="PS00447">
    <property type="entry name" value="DNA_POLYMERASE_A"/>
    <property type="match status" value="1"/>
</dbReference>
<keyword evidence="2" id="KW-0808">Transferase</keyword>
<dbReference type="SUPFAM" id="SSF56672">
    <property type="entry name" value="DNA/RNA polymerases"/>
    <property type="match status" value="1"/>
</dbReference>
<name>A0A8S5TLN7_9CAUD</name>
<dbReference type="SUPFAM" id="SSF53098">
    <property type="entry name" value="Ribonuclease H-like"/>
    <property type="match status" value="1"/>
</dbReference>
<evidence type="ECO:0000256" key="4">
    <source>
        <dbReference type="ARBA" id="ARBA00022932"/>
    </source>
</evidence>
<evidence type="ECO:0000256" key="5">
    <source>
        <dbReference type="ARBA" id="ARBA00023109"/>
    </source>
</evidence>
<dbReference type="GO" id="GO:0008408">
    <property type="term" value="F:3'-5' exonuclease activity"/>
    <property type="evidence" value="ECO:0007669"/>
    <property type="project" value="InterPro"/>
</dbReference>
<evidence type="ECO:0000259" key="8">
    <source>
        <dbReference type="SMART" id="SM00482"/>
    </source>
</evidence>
<dbReference type="InterPro" id="IPR001098">
    <property type="entry name" value="DNA-dir_DNA_pol_A_palm_dom"/>
</dbReference>
<evidence type="ECO:0000259" key="7">
    <source>
        <dbReference type="SMART" id="SM00474"/>
    </source>
</evidence>
<dbReference type="InterPro" id="IPR012337">
    <property type="entry name" value="RNaseH-like_sf"/>
</dbReference>
<reference evidence="9" key="1">
    <citation type="journal article" date="2021" name="Proc. Natl. Acad. Sci. U.S.A.">
        <title>A Catalog of Tens of Thousands of Viruses from Human Metagenomes Reveals Hidden Associations with Chronic Diseases.</title>
        <authorList>
            <person name="Tisza M.J."/>
            <person name="Buck C.B."/>
        </authorList>
    </citation>
    <scope>NUCLEOTIDE SEQUENCE</scope>
    <source>
        <strain evidence="9">CtGkF2</strain>
    </source>
</reference>
<dbReference type="Pfam" id="PF00476">
    <property type="entry name" value="DNA_pol_A"/>
    <property type="match status" value="1"/>
</dbReference>
<dbReference type="PANTHER" id="PTHR10133:SF62">
    <property type="entry name" value="DNA POLYMERASE THETA"/>
    <property type="match status" value="1"/>
</dbReference>
<dbReference type="GO" id="GO:0006302">
    <property type="term" value="P:double-strand break repair"/>
    <property type="evidence" value="ECO:0007669"/>
    <property type="project" value="TreeGrafter"/>
</dbReference>
<evidence type="ECO:0000256" key="3">
    <source>
        <dbReference type="ARBA" id="ARBA00022695"/>
    </source>
</evidence>
<evidence type="ECO:0000313" key="9">
    <source>
        <dbReference type="EMBL" id="DAF63971.1"/>
    </source>
</evidence>
<evidence type="ECO:0000256" key="1">
    <source>
        <dbReference type="ARBA" id="ARBA00012417"/>
    </source>
</evidence>
<keyword evidence="3" id="KW-0548">Nucleotidyltransferase</keyword>